<dbReference type="AlphaFoldDB" id="A0A6C0LXG9"/>
<protein>
    <submittedName>
        <fullName evidence="2">Uncharacterized protein</fullName>
    </submittedName>
</protein>
<evidence type="ECO:0000256" key="1">
    <source>
        <dbReference type="SAM" id="MobiDB-lite"/>
    </source>
</evidence>
<evidence type="ECO:0000313" key="2">
    <source>
        <dbReference type="EMBL" id="QHU35556.1"/>
    </source>
</evidence>
<reference evidence="2" key="1">
    <citation type="journal article" date="2020" name="Nature">
        <title>Giant virus diversity and host interactions through global metagenomics.</title>
        <authorList>
            <person name="Schulz F."/>
            <person name="Roux S."/>
            <person name="Paez-Espino D."/>
            <person name="Jungbluth S."/>
            <person name="Walsh D.A."/>
            <person name="Denef V.J."/>
            <person name="McMahon K.D."/>
            <person name="Konstantinidis K.T."/>
            <person name="Eloe-Fadrosh E.A."/>
            <person name="Kyrpides N.C."/>
            <person name="Woyke T."/>
        </authorList>
    </citation>
    <scope>NUCLEOTIDE SEQUENCE</scope>
    <source>
        <strain evidence="2">GVMAG-S-1029409-49</strain>
    </source>
</reference>
<organism evidence="2">
    <name type="scientific">viral metagenome</name>
    <dbReference type="NCBI Taxonomy" id="1070528"/>
    <lineage>
        <taxon>unclassified sequences</taxon>
        <taxon>metagenomes</taxon>
        <taxon>organismal metagenomes</taxon>
    </lineage>
</organism>
<dbReference type="EMBL" id="MN740609">
    <property type="protein sequence ID" value="QHU35556.1"/>
    <property type="molecule type" value="Genomic_DNA"/>
</dbReference>
<feature type="region of interest" description="Disordered" evidence="1">
    <location>
        <begin position="229"/>
        <end position="250"/>
    </location>
</feature>
<accession>A0A6C0LXG9</accession>
<proteinExistence type="predicted"/>
<name>A0A6C0LXG9_9ZZZZ</name>
<sequence>MPKRSSALSYTKFTSLVKRCGYEISNTYSMPNGNVRFIELKSPVRSKTFFVIVPTKYSMSTKSKTTTIHIPDDTSPTIGLMDYWTQIRLPETHLNFAVFAGEYICYIPTLSDDVNTVYQLGGTPTITEEDDEVTKLEKEALELKTTIRRMRHPPVNVADLVDPAIQPVDDPVNIVFKDVEGEPIERGSDMEKLMDDSVDAEPDVLPSETQQVDADSEKVVDEVVAEDVDVDEDTYRDGSDSEESSTDEVPINDVPIQTENIGLGMIYIVYSIKEFFIHTKDENFEFEIVRNYDELDDAEVQLRLRKVGEMTDIIDRLKEHISSKLEEIEKAERSTKEQIVKLSGIYHQTHTLLKRSKTKRYTVSEEQVLSLEQRTKSAVGNANTELCKHKEQANALISKYLVSLAGMMAD</sequence>